<keyword evidence="2" id="KW-1185">Reference proteome</keyword>
<dbReference type="OrthoDB" id="167809at2759"/>
<evidence type="ECO:0000313" key="1">
    <source>
        <dbReference type="EMBL" id="CBF83107.1"/>
    </source>
</evidence>
<dbReference type="AlphaFoldDB" id="Q5B884"/>
<accession>Q5B884</accession>
<reference evidence="2" key="2">
    <citation type="journal article" date="2009" name="Fungal Genet. Biol.">
        <title>The 2008 update of the Aspergillus nidulans genome annotation: a community effort.</title>
        <authorList>
            <person name="Wortman J.R."/>
            <person name="Gilsenan J.M."/>
            <person name="Joardar V."/>
            <person name="Deegan J."/>
            <person name="Clutterbuck J."/>
            <person name="Andersen M.R."/>
            <person name="Archer D."/>
            <person name="Bencina M."/>
            <person name="Braus G."/>
            <person name="Coutinho P."/>
            <person name="von Dohren H."/>
            <person name="Doonan J."/>
            <person name="Driessen A.J."/>
            <person name="Durek P."/>
            <person name="Espeso E."/>
            <person name="Fekete E."/>
            <person name="Flipphi M."/>
            <person name="Estrada C.G."/>
            <person name="Geysens S."/>
            <person name="Goldman G."/>
            <person name="de Groot P.W."/>
            <person name="Hansen K."/>
            <person name="Harris S.D."/>
            <person name="Heinekamp T."/>
            <person name="Helmstaedt K."/>
            <person name="Henrissat B."/>
            <person name="Hofmann G."/>
            <person name="Homan T."/>
            <person name="Horio T."/>
            <person name="Horiuchi H."/>
            <person name="James S."/>
            <person name="Jones M."/>
            <person name="Karaffa L."/>
            <person name="Karanyi Z."/>
            <person name="Kato M."/>
            <person name="Keller N."/>
            <person name="Kelly D.E."/>
            <person name="Kiel J.A."/>
            <person name="Kim J.M."/>
            <person name="van der Klei I.J."/>
            <person name="Klis F.M."/>
            <person name="Kovalchuk A."/>
            <person name="Krasevec N."/>
            <person name="Kubicek C.P."/>
            <person name="Liu B."/>
            <person name="Maccabe A."/>
            <person name="Meyer V."/>
            <person name="Mirabito P."/>
            <person name="Miskei M."/>
            <person name="Mos M."/>
            <person name="Mullins J."/>
            <person name="Nelson D.R."/>
            <person name="Nielsen J."/>
            <person name="Oakley B.R."/>
            <person name="Osmani S.A."/>
            <person name="Pakula T."/>
            <person name="Paszewski A."/>
            <person name="Paulsen I."/>
            <person name="Pilsyk S."/>
            <person name="Pocsi I."/>
            <person name="Punt P.J."/>
            <person name="Ram A.F."/>
            <person name="Ren Q."/>
            <person name="Robellet X."/>
            <person name="Robson G."/>
            <person name="Seiboth B."/>
            <person name="van Solingen P."/>
            <person name="Specht T."/>
            <person name="Sun J."/>
            <person name="Taheri-Talesh N."/>
            <person name="Takeshita N."/>
            <person name="Ussery D."/>
            <person name="vanKuyk P.A."/>
            <person name="Visser H."/>
            <person name="van de Vondervoort P.J."/>
            <person name="de Vries R.P."/>
            <person name="Walton J."/>
            <person name="Xiang X."/>
            <person name="Xiong Y."/>
            <person name="Zeng A.P."/>
            <person name="Brandt B.W."/>
            <person name="Cornell M.J."/>
            <person name="van den Hondel C.A."/>
            <person name="Visser J."/>
            <person name="Oliver S.G."/>
            <person name="Turner G."/>
        </authorList>
    </citation>
    <scope>GENOME REANNOTATION</scope>
    <source>
        <strain evidence="2">FGSC A4 / ATCC 38163 / CBS 112.46 / NRRL 194 / M139</strain>
    </source>
</reference>
<reference evidence="2" key="1">
    <citation type="journal article" date="2005" name="Nature">
        <title>Sequencing of Aspergillus nidulans and comparative analysis with A. fumigatus and A. oryzae.</title>
        <authorList>
            <person name="Galagan J.E."/>
            <person name="Calvo S.E."/>
            <person name="Cuomo C."/>
            <person name="Ma L.J."/>
            <person name="Wortman J.R."/>
            <person name="Batzoglou S."/>
            <person name="Lee S.I."/>
            <person name="Basturkmen M."/>
            <person name="Spevak C.C."/>
            <person name="Clutterbuck J."/>
            <person name="Kapitonov V."/>
            <person name="Jurka J."/>
            <person name="Scazzocchio C."/>
            <person name="Farman M."/>
            <person name="Butler J."/>
            <person name="Purcell S."/>
            <person name="Harris S."/>
            <person name="Braus G.H."/>
            <person name="Draht O."/>
            <person name="Busch S."/>
            <person name="D'Enfert C."/>
            <person name="Bouchier C."/>
            <person name="Goldman G.H."/>
            <person name="Bell-Pedersen D."/>
            <person name="Griffiths-Jones S."/>
            <person name="Doonan J.H."/>
            <person name="Yu J."/>
            <person name="Vienken K."/>
            <person name="Pain A."/>
            <person name="Freitag M."/>
            <person name="Selker E.U."/>
            <person name="Archer D.B."/>
            <person name="Penalva M.A."/>
            <person name="Oakley B.R."/>
            <person name="Momany M."/>
            <person name="Tanaka T."/>
            <person name="Kumagai T."/>
            <person name="Asai K."/>
            <person name="Machida M."/>
            <person name="Nierman W.C."/>
            <person name="Denning D.W."/>
            <person name="Caddick M."/>
            <person name="Hynes M."/>
            <person name="Paoletti M."/>
            <person name="Fischer R."/>
            <person name="Miller B."/>
            <person name="Dyer P."/>
            <person name="Sachs M.S."/>
            <person name="Osmani S.A."/>
            <person name="Birren B.W."/>
        </authorList>
    </citation>
    <scope>NUCLEOTIDE SEQUENCE [LARGE SCALE GENOMIC DNA]</scope>
    <source>
        <strain evidence="2">FGSC A4 / ATCC 38163 / CBS 112.46 / NRRL 194 / M139</strain>
    </source>
</reference>
<dbReference type="Proteomes" id="UP000000560">
    <property type="component" value="Chromosome VI"/>
</dbReference>
<gene>
    <name evidence="1" type="ORF">ANIA_03246</name>
</gene>
<proteinExistence type="predicted"/>
<organism evidence="1 2">
    <name type="scientific">Emericella nidulans (strain FGSC A4 / ATCC 38163 / CBS 112.46 / NRRL 194 / M139)</name>
    <name type="common">Aspergillus nidulans</name>
    <dbReference type="NCBI Taxonomy" id="227321"/>
    <lineage>
        <taxon>Eukaryota</taxon>
        <taxon>Fungi</taxon>
        <taxon>Dikarya</taxon>
        <taxon>Ascomycota</taxon>
        <taxon>Pezizomycotina</taxon>
        <taxon>Eurotiomycetes</taxon>
        <taxon>Eurotiomycetidae</taxon>
        <taxon>Eurotiales</taxon>
        <taxon>Aspergillaceae</taxon>
        <taxon>Aspergillus</taxon>
        <taxon>Aspergillus subgen. Nidulantes</taxon>
    </lineage>
</organism>
<dbReference type="HOGENOM" id="CLU_1378103_0_0_1"/>
<dbReference type="InParanoid" id="Q5B884"/>
<evidence type="ECO:0000313" key="2">
    <source>
        <dbReference type="Proteomes" id="UP000000560"/>
    </source>
</evidence>
<dbReference type="GeneID" id="2873840"/>
<evidence type="ECO:0008006" key="3">
    <source>
        <dbReference type="Google" id="ProtNLM"/>
    </source>
</evidence>
<dbReference type="OMA" id="NDNDAMF"/>
<dbReference type="EMBL" id="BN001306">
    <property type="protein sequence ID" value="CBF83107.1"/>
    <property type="molecule type" value="Genomic_DNA"/>
</dbReference>
<name>Q5B884_EMENI</name>
<dbReference type="RefSeq" id="XP_660850.1">
    <property type="nucleotide sequence ID" value="XM_655758.1"/>
</dbReference>
<protein>
    <recommendedName>
        <fullName evidence="3">Galectin</fullName>
    </recommendedName>
</protein>
<dbReference type="VEuPathDB" id="FungiDB:AN3246"/>
<dbReference type="KEGG" id="ani:ANIA_03246"/>
<accession>C8VI59</accession>
<sequence length="198" mass="22298">MASNHELPEYPHDEALVRRHVSLSAMESPHSHSARYNARTKTLVEQSGVQAAAYYSQGVAEYNRFMASGDTLNIKLGAVWSGFRDDPRDHNSLSLWDEHGHISLHVAFNRYDRTIRINTWDGQWGNEIYTSFPDSIVQEVHTTIAIQYWAPGSYTIHIGGMGLDVDVPRLSAPNALTYRVSRNNDGMFGGKVDTTLNY</sequence>